<keyword evidence="1" id="KW-0732">Signal</keyword>
<organism evidence="2 3">
    <name type="scientific">Falsirhodobacter algicola</name>
    <dbReference type="NCBI Taxonomy" id="2692330"/>
    <lineage>
        <taxon>Bacteria</taxon>
        <taxon>Pseudomonadati</taxon>
        <taxon>Pseudomonadota</taxon>
        <taxon>Alphaproteobacteria</taxon>
        <taxon>Rhodobacterales</taxon>
        <taxon>Paracoccaceae</taxon>
        <taxon>Falsirhodobacter</taxon>
    </lineage>
</organism>
<dbReference type="Proteomes" id="UP000679284">
    <property type="component" value="Chromosome"/>
</dbReference>
<evidence type="ECO:0000313" key="3">
    <source>
        <dbReference type="Proteomes" id="UP000679284"/>
    </source>
</evidence>
<gene>
    <name evidence="2" type="ORF">GR316_08420</name>
</gene>
<proteinExistence type="predicted"/>
<dbReference type="EMBL" id="CP047289">
    <property type="protein sequence ID" value="QUS36291.1"/>
    <property type="molecule type" value="Genomic_DNA"/>
</dbReference>
<dbReference type="AlphaFoldDB" id="A0A8J8MTV3"/>
<reference evidence="2" key="1">
    <citation type="submission" date="2020-01" db="EMBL/GenBank/DDBJ databases">
        <authorList>
            <person name="Yang Y."/>
            <person name="Kwon Y.M."/>
        </authorList>
    </citation>
    <scope>NUCLEOTIDE SEQUENCE</scope>
    <source>
        <strain evidence="2">PG104</strain>
    </source>
</reference>
<sequence>MIIHARIGLIGILILAAGAGAAEVPALQTPAPVIYLADNLDEADRLGWCIDTLGRGFAETLQAHSCKPQGGDVQFTFEQNGGPIRSVAFPDFCVEHVPGGEQAFALTSCDADLPAQRFIHDPEAQSISPADDPAMCMVVGTQSRQAGPFMSRSLELAVCDETPESRKEWVVVDG</sequence>
<dbReference type="RefSeq" id="WP_211783510.1">
    <property type="nucleotide sequence ID" value="NZ_CP047289.1"/>
</dbReference>
<dbReference type="InterPro" id="IPR035992">
    <property type="entry name" value="Ricin_B-like_lectins"/>
</dbReference>
<name>A0A8J8MTV3_9RHOB</name>
<evidence type="ECO:0000313" key="2">
    <source>
        <dbReference type="EMBL" id="QUS36291.1"/>
    </source>
</evidence>
<protein>
    <recommendedName>
        <fullName evidence="4">Ricin B lectin domain-containing protein</fullName>
    </recommendedName>
</protein>
<dbReference type="PROSITE" id="PS50231">
    <property type="entry name" value="RICIN_B_LECTIN"/>
    <property type="match status" value="1"/>
</dbReference>
<accession>A0A8J8MTV3</accession>
<dbReference type="SUPFAM" id="SSF50370">
    <property type="entry name" value="Ricin B-like lectins"/>
    <property type="match status" value="1"/>
</dbReference>
<dbReference type="Gene3D" id="2.80.10.50">
    <property type="match status" value="1"/>
</dbReference>
<evidence type="ECO:0000256" key="1">
    <source>
        <dbReference type="SAM" id="SignalP"/>
    </source>
</evidence>
<keyword evidence="3" id="KW-1185">Reference proteome</keyword>
<dbReference type="KEGG" id="fap:GR316_08420"/>
<feature type="chain" id="PRO_5035253165" description="Ricin B lectin domain-containing protein" evidence="1">
    <location>
        <begin position="22"/>
        <end position="174"/>
    </location>
</feature>
<evidence type="ECO:0008006" key="4">
    <source>
        <dbReference type="Google" id="ProtNLM"/>
    </source>
</evidence>
<feature type="signal peptide" evidence="1">
    <location>
        <begin position="1"/>
        <end position="21"/>
    </location>
</feature>